<keyword evidence="1" id="KW-0812">Transmembrane</keyword>
<dbReference type="EMBL" id="FMZO01000010">
    <property type="protein sequence ID" value="SDD54071.1"/>
    <property type="molecule type" value="Genomic_DNA"/>
</dbReference>
<evidence type="ECO:0000256" key="1">
    <source>
        <dbReference type="SAM" id="Phobius"/>
    </source>
</evidence>
<name>A0A1G6VKL3_NIADE</name>
<feature type="transmembrane region" description="Helical" evidence="1">
    <location>
        <begin position="35"/>
        <end position="55"/>
    </location>
</feature>
<dbReference type="AlphaFoldDB" id="A0A1G6VKL3"/>
<keyword evidence="1" id="KW-0472">Membrane</keyword>
<dbReference type="STRING" id="1285928.SAMN04487894_11058"/>
<keyword evidence="1" id="KW-1133">Transmembrane helix</keyword>
<keyword evidence="3" id="KW-1185">Reference proteome</keyword>
<protein>
    <submittedName>
        <fullName evidence="2">Uncharacterized protein</fullName>
    </submittedName>
</protein>
<proteinExistence type="predicted"/>
<feature type="transmembrane region" description="Helical" evidence="1">
    <location>
        <begin position="12"/>
        <end position="29"/>
    </location>
</feature>
<dbReference type="Proteomes" id="UP000198757">
    <property type="component" value="Unassembled WGS sequence"/>
</dbReference>
<evidence type="ECO:0000313" key="2">
    <source>
        <dbReference type="EMBL" id="SDD54071.1"/>
    </source>
</evidence>
<accession>A0A1G6VKL3</accession>
<sequence length="62" mass="6530">MIRIFGWIQSNRFLLALMGCAGSLLLILLSKSAAVAGFAEGFGAAALVYLVGLSISKARRSK</sequence>
<dbReference type="RefSeq" id="WP_090391422.1">
    <property type="nucleotide sequence ID" value="NZ_FMZO01000010.1"/>
</dbReference>
<gene>
    <name evidence="2" type="ORF">SAMN04487894_11058</name>
</gene>
<reference evidence="3" key="1">
    <citation type="submission" date="2016-10" db="EMBL/GenBank/DDBJ databases">
        <authorList>
            <person name="Varghese N."/>
            <person name="Submissions S."/>
        </authorList>
    </citation>
    <scope>NUCLEOTIDE SEQUENCE [LARGE SCALE GENOMIC DNA]</scope>
    <source>
        <strain evidence="3">DSM 25811 / CCM 8410 / LMG 26954 / E90</strain>
    </source>
</reference>
<organism evidence="2 3">
    <name type="scientific">Niabella drilacis (strain DSM 25811 / CCM 8410 / CCUG 62505 / LMG 26954 / E90)</name>
    <dbReference type="NCBI Taxonomy" id="1285928"/>
    <lineage>
        <taxon>Bacteria</taxon>
        <taxon>Pseudomonadati</taxon>
        <taxon>Bacteroidota</taxon>
        <taxon>Chitinophagia</taxon>
        <taxon>Chitinophagales</taxon>
        <taxon>Chitinophagaceae</taxon>
        <taxon>Niabella</taxon>
    </lineage>
</organism>
<evidence type="ECO:0000313" key="3">
    <source>
        <dbReference type="Proteomes" id="UP000198757"/>
    </source>
</evidence>